<reference evidence="2" key="1">
    <citation type="journal article" date="2010" name="Nat. Biotechnol.">
        <title>Draft genome sequence of the oilseed species Ricinus communis.</title>
        <authorList>
            <person name="Chan A.P."/>
            <person name="Crabtree J."/>
            <person name="Zhao Q."/>
            <person name="Lorenzi H."/>
            <person name="Orvis J."/>
            <person name="Puiu D."/>
            <person name="Melake-Berhan A."/>
            <person name="Jones K.M."/>
            <person name="Redman J."/>
            <person name="Chen G."/>
            <person name="Cahoon E.B."/>
            <person name="Gedil M."/>
            <person name="Stanke M."/>
            <person name="Haas B.J."/>
            <person name="Wortman J.R."/>
            <person name="Fraser-Liggett C.M."/>
            <person name="Ravel J."/>
            <person name="Rabinowicz P.D."/>
        </authorList>
    </citation>
    <scope>NUCLEOTIDE SEQUENCE [LARGE SCALE GENOMIC DNA]</scope>
    <source>
        <strain evidence="2">cv. Hale</strain>
    </source>
</reference>
<evidence type="ECO:0000313" key="1">
    <source>
        <dbReference type="EMBL" id="EEF35884.1"/>
    </source>
</evidence>
<dbReference type="Proteomes" id="UP000008311">
    <property type="component" value="Unassembled WGS sequence"/>
</dbReference>
<sequence length="90" mass="10223">MTSIIVTPVLCNQLPRIMRFDNRVVVVVVRSGARVEVTGAHGQWLWGRETRTYEEEPACCCVRGRSHIPIWLFLLVLIVGSASTQLQVRF</sequence>
<proteinExistence type="predicted"/>
<dbReference type="EMBL" id="EQ974002">
    <property type="protein sequence ID" value="EEF35884.1"/>
    <property type="molecule type" value="Genomic_DNA"/>
</dbReference>
<dbReference type="AlphaFoldDB" id="B9SKG3"/>
<accession>B9SKG3</accession>
<organism evidence="1 2">
    <name type="scientific">Ricinus communis</name>
    <name type="common">Castor bean</name>
    <dbReference type="NCBI Taxonomy" id="3988"/>
    <lineage>
        <taxon>Eukaryota</taxon>
        <taxon>Viridiplantae</taxon>
        <taxon>Streptophyta</taxon>
        <taxon>Embryophyta</taxon>
        <taxon>Tracheophyta</taxon>
        <taxon>Spermatophyta</taxon>
        <taxon>Magnoliopsida</taxon>
        <taxon>eudicotyledons</taxon>
        <taxon>Gunneridae</taxon>
        <taxon>Pentapetalae</taxon>
        <taxon>rosids</taxon>
        <taxon>fabids</taxon>
        <taxon>Malpighiales</taxon>
        <taxon>Euphorbiaceae</taxon>
        <taxon>Acalyphoideae</taxon>
        <taxon>Acalypheae</taxon>
        <taxon>Ricinus</taxon>
    </lineage>
</organism>
<gene>
    <name evidence="1" type="ORF">RCOM_0658630</name>
</gene>
<keyword evidence="2" id="KW-1185">Reference proteome</keyword>
<evidence type="ECO:0000313" key="2">
    <source>
        <dbReference type="Proteomes" id="UP000008311"/>
    </source>
</evidence>
<protein>
    <submittedName>
        <fullName evidence="1">Uncharacterized protein</fullName>
    </submittedName>
</protein>
<dbReference type="InParanoid" id="B9SKG3"/>
<name>B9SKG3_RICCO</name>